<dbReference type="GO" id="GO:0005829">
    <property type="term" value="C:cytosol"/>
    <property type="evidence" value="ECO:0007669"/>
    <property type="project" value="TreeGrafter"/>
</dbReference>
<dbReference type="PANTHER" id="PTHR45857">
    <property type="entry name" value="FORMIN-LIKE PROTEIN"/>
    <property type="match status" value="1"/>
</dbReference>
<dbReference type="Pfam" id="PF06371">
    <property type="entry name" value="Drf_GBD"/>
    <property type="match status" value="2"/>
</dbReference>
<dbReference type="FunFam" id="1.25.10.10:FF:000036">
    <property type="entry name" value="Formin-like protein 3 isoform 1"/>
    <property type="match status" value="1"/>
</dbReference>
<feature type="compositionally biased region" description="Low complexity" evidence="3">
    <location>
        <begin position="470"/>
        <end position="483"/>
    </location>
</feature>
<dbReference type="SMART" id="SM01140">
    <property type="entry name" value="Drf_GBD"/>
    <property type="match status" value="1"/>
</dbReference>
<dbReference type="Gene3D" id="1.25.10.10">
    <property type="entry name" value="Leucine-rich Repeat Variant"/>
    <property type="match status" value="1"/>
</dbReference>
<dbReference type="GO" id="GO:0008360">
    <property type="term" value="P:regulation of cell shape"/>
    <property type="evidence" value="ECO:0007669"/>
    <property type="project" value="TreeGrafter"/>
</dbReference>
<feature type="region of interest" description="Disordered" evidence="3">
    <location>
        <begin position="687"/>
        <end position="721"/>
    </location>
</feature>
<dbReference type="SMART" id="SM01139">
    <property type="entry name" value="Drf_FH3"/>
    <property type="match status" value="1"/>
</dbReference>
<comment type="similarity">
    <text evidence="1">Belongs to the formin homology family.</text>
</comment>
<dbReference type="InterPro" id="IPR010472">
    <property type="entry name" value="FH3_dom"/>
</dbReference>
<keyword evidence="7" id="KW-1185">Reference proteome</keyword>
<evidence type="ECO:0000259" key="4">
    <source>
        <dbReference type="PROSITE" id="PS51232"/>
    </source>
</evidence>
<feature type="coiled-coil region" evidence="2">
    <location>
        <begin position="342"/>
        <end position="439"/>
    </location>
</feature>
<dbReference type="InterPro" id="IPR010473">
    <property type="entry name" value="GTPase-bd"/>
</dbReference>
<dbReference type="AlphaFoldDB" id="A0A7K8YQZ1"/>
<dbReference type="InterPro" id="IPR015425">
    <property type="entry name" value="FH2_Formin"/>
</dbReference>
<comment type="caution">
    <text evidence="6">The sequence shown here is derived from an EMBL/GenBank/DDBJ whole genome shotgun (WGS) entry which is preliminary data.</text>
</comment>
<dbReference type="InterPro" id="IPR011989">
    <property type="entry name" value="ARM-like"/>
</dbReference>
<proteinExistence type="inferred from homology"/>
<dbReference type="PROSITE" id="PS51444">
    <property type="entry name" value="FH2"/>
    <property type="match status" value="1"/>
</dbReference>
<dbReference type="GO" id="GO:0016477">
    <property type="term" value="P:cell migration"/>
    <property type="evidence" value="ECO:0007669"/>
    <property type="project" value="TreeGrafter"/>
</dbReference>
<evidence type="ECO:0000259" key="5">
    <source>
        <dbReference type="PROSITE" id="PS51444"/>
    </source>
</evidence>
<dbReference type="InterPro" id="IPR042201">
    <property type="entry name" value="FH2_Formin_sf"/>
</dbReference>
<dbReference type="GO" id="GO:0031267">
    <property type="term" value="F:small GTPase binding"/>
    <property type="evidence" value="ECO:0007669"/>
    <property type="project" value="InterPro"/>
</dbReference>
<keyword evidence="2" id="KW-0175">Coiled coil</keyword>
<dbReference type="InterPro" id="IPR043592">
    <property type="entry name" value="FMNL_animal"/>
</dbReference>
<evidence type="ECO:0000256" key="3">
    <source>
        <dbReference type="SAM" id="MobiDB-lite"/>
    </source>
</evidence>
<dbReference type="SUPFAM" id="SSF48371">
    <property type="entry name" value="ARM repeat"/>
    <property type="match status" value="1"/>
</dbReference>
<evidence type="ECO:0000256" key="2">
    <source>
        <dbReference type="SAM" id="Coils"/>
    </source>
</evidence>
<gene>
    <name evidence="6" type="primary">Fmnl2</name>
    <name evidence="6" type="ORF">SAKLUC_R08549</name>
</gene>
<dbReference type="PANTHER" id="PTHR45857:SF5">
    <property type="entry name" value="FORMIN-LIKE PROTEIN 2"/>
    <property type="match status" value="1"/>
</dbReference>
<dbReference type="Proteomes" id="UP000558958">
    <property type="component" value="Unassembled WGS sequence"/>
</dbReference>
<sequence length="1038" mass="116423">MNLPPDKARLLRQYDNEKKWELICDQERFQVKNPPHTYIQKLKGYLDPAVTRKKFRRRVQESTQVLRELEISLRTNHIGWVREFLNEENKGLDVLVEYLSFAQCAVTFDFESLESSLESSMDKARPWSRSIEDLHRAGTTNLPSPVGSGAARAGRHSTLRYNTLPSRRTLKNSRLVSKKDDVHVCIMCLRAIMNYQYGFNMVMSHPHAVNEIALSLNNKNPRTKALVLELLAAVCLVRGGHEIILAAFDNFKEVCGEKQRFEKLMEHFRNEDNNIDFMVACMQFINIVVHSVEDMNFRVHLQYEFTKLGLDEYLDKLKHTESDKLQVQIQAYLDNVFDVGALLEDAETKNAALERVEELEENISHLSEKLQDTENEAMAKIVELEKQLMQRNKELDVIREIYKDANTQVHTLRKMVKEKEEAIQRQSTLEKKIHELEKQGTIKIQKKGDGDISILPVALASGMVPTASEVSGAPGTPAAASSVPLPPPPPPLPTVAGSPEAGQGWAGMILKVPPNPPCPGEVPPPAPAEAGPEQLQAGTPSLPPLPLEAATPSQDSILRASVFSPPLCAAVKIKKPIKTKFRMPVFNWVALKPNQINGTVFNEIDDERILEDLNVDEFEEIFKTKAQGPAIDLSSSKQKISQKGSSKVTLLDANRAKNLAITLRKAGKTAEEICRAIHGPCQGLSGVPGAFSSPGDPPSSASLAPAQRDISAQPPGVDETQEGFSGCEWWDVSLAPGGTCSNQSSSLVLLQQLHAIIAASVSIKSSQKLKKILEIILALGNYMNSSKRGAVYGFKLQSLDLLLETKSTDRKQTLLHYISNVVKEKYQHVSLFYNELHYVEKAAAVSLENVLLDVKELQRGLELTKREYSMHDHNTMLKDFIHSNEGKLKKLQDDAKIAQDAFDDAVKYFGENPKTTPPSVFFPVFVRFVKAYKQAEEENELRKKQEQALMEKLMEQEALMEQQDQKSPSHKTKRQQQELIAELRRRQVKDNRHVYEGKDGAIEDIITALKKNNITKFPNVHSRVRISSSTPVVEDTQS</sequence>
<feature type="region of interest" description="Disordered" evidence="3">
    <location>
        <begin position="467"/>
        <end position="498"/>
    </location>
</feature>
<feature type="compositionally biased region" description="Pro residues" evidence="3">
    <location>
        <begin position="484"/>
        <end position="493"/>
    </location>
</feature>
<evidence type="ECO:0000256" key="1">
    <source>
        <dbReference type="ARBA" id="ARBA00023449"/>
    </source>
</evidence>
<dbReference type="SUPFAM" id="SSF101447">
    <property type="entry name" value="Formin homology 2 domain (FH2 domain)"/>
    <property type="match status" value="1"/>
</dbReference>
<dbReference type="Pfam" id="PF06367">
    <property type="entry name" value="Drf_FH3"/>
    <property type="match status" value="1"/>
</dbReference>
<feature type="compositionally biased region" description="Pro residues" evidence="3">
    <location>
        <begin position="513"/>
        <end position="527"/>
    </location>
</feature>
<feature type="domain" description="FH2" evidence="5">
    <location>
        <begin position="573"/>
        <end position="958"/>
    </location>
</feature>
<dbReference type="SMART" id="SM00498">
    <property type="entry name" value="FH2"/>
    <property type="match status" value="1"/>
</dbReference>
<dbReference type="Pfam" id="PF02181">
    <property type="entry name" value="FH2"/>
    <property type="match status" value="2"/>
</dbReference>
<dbReference type="EMBL" id="VWZD01006801">
    <property type="protein sequence ID" value="NXG05611.1"/>
    <property type="molecule type" value="Genomic_DNA"/>
</dbReference>
<dbReference type="Gene3D" id="1.20.58.2220">
    <property type="entry name" value="Formin, FH2 domain"/>
    <property type="match status" value="2"/>
</dbReference>
<evidence type="ECO:0000313" key="6">
    <source>
        <dbReference type="EMBL" id="NXG05611.1"/>
    </source>
</evidence>
<organism evidence="6 7">
    <name type="scientific">Sakesphorus luctuosus</name>
    <dbReference type="NCBI Taxonomy" id="419690"/>
    <lineage>
        <taxon>Eukaryota</taxon>
        <taxon>Metazoa</taxon>
        <taxon>Chordata</taxon>
        <taxon>Craniata</taxon>
        <taxon>Vertebrata</taxon>
        <taxon>Euteleostomi</taxon>
        <taxon>Archelosauria</taxon>
        <taxon>Archosauria</taxon>
        <taxon>Dinosauria</taxon>
        <taxon>Saurischia</taxon>
        <taxon>Theropoda</taxon>
        <taxon>Coelurosauria</taxon>
        <taxon>Aves</taxon>
        <taxon>Neognathae</taxon>
        <taxon>Neoaves</taxon>
        <taxon>Telluraves</taxon>
        <taxon>Australaves</taxon>
        <taxon>Passeriformes</taxon>
        <taxon>Thamnophilidae</taxon>
        <taxon>Sakesphorus</taxon>
    </lineage>
</organism>
<feature type="domain" description="GBD/FH3" evidence="4">
    <location>
        <begin position="1"/>
        <end position="430"/>
    </location>
</feature>
<dbReference type="GO" id="GO:0051015">
    <property type="term" value="F:actin filament binding"/>
    <property type="evidence" value="ECO:0007669"/>
    <property type="project" value="TreeGrafter"/>
</dbReference>
<feature type="region of interest" description="Disordered" evidence="3">
    <location>
        <begin position="513"/>
        <end position="541"/>
    </location>
</feature>
<reference evidence="6 7" key="1">
    <citation type="submission" date="2019-09" db="EMBL/GenBank/DDBJ databases">
        <title>Bird 10,000 Genomes (B10K) Project - Family phase.</title>
        <authorList>
            <person name="Zhang G."/>
        </authorList>
    </citation>
    <scope>NUCLEOTIDE SEQUENCE [LARGE SCALE GENOMIC DNA]</scope>
    <source>
        <strain evidence="6">B10K-DU-001-06</strain>
        <tissue evidence="6">Muscle</tissue>
    </source>
</reference>
<dbReference type="PROSITE" id="PS51232">
    <property type="entry name" value="GBD_FH3"/>
    <property type="match status" value="1"/>
</dbReference>
<protein>
    <submittedName>
        <fullName evidence="6">FMNL2 protein</fullName>
    </submittedName>
</protein>
<evidence type="ECO:0000313" key="7">
    <source>
        <dbReference type="Proteomes" id="UP000558958"/>
    </source>
</evidence>
<accession>A0A7K8YQZ1</accession>
<dbReference type="InterPro" id="IPR016024">
    <property type="entry name" value="ARM-type_fold"/>
</dbReference>
<name>A0A7K8YQZ1_9PASS</name>
<dbReference type="InterPro" id="IPR014768">
    <property type="entry name" value="GBD/FH3_dom"/>
</dbReference>
<feature type="non-terminal residue" evidence="6">
    <location>
        <position position="1038"/>
    </location>
</feature>
<dbReference type="FunFam" id="1.25.10.10:FF:000045">
    <property type="entry name" value="Formin-like protein 3 isoform 1"/>
    <property type="match status" value="1"/>
</dbReference>
<feature type="non-terminal residue" evidence="6">
    <location>
        <position position="1"/>
    </location>
</feature>
<dbReference type="GO" id="GO:0030866">
    <property type="term" value="P:cortical actin cytoskeleton organization"/>
    <property type="evidence" value="ECO:0007669"/>
    <property type="project" value="TreeGrafter"/>
</dbReference>
<feature type="coiled-coil region" evidence="2">
    <location>
        <begin position="932"/>
        <end position="966"/>
    </location>
</feature>